<proteinExistence type="predicted"/>
<feature type="region of interest" description="Disordered" evidence="1">
    <location>
        <begin position="58"/>
        <end position="96"/>
    </location>
</feature>
<reference evidence="3 4" key="1">
    <citation type="submission" date="2020-08" db="EMBL/GenBank/DDBJ databases">
        <authorList>
            <person name="Liu G."/>
            <person name="Sun C."/>
        </authorList>
    </citation>
    <scope>NUCLEOTIDE SEQUENCE [LARGE SCALE GENOMIC DNA]</scope>
    <source>
        <strain evidence="3 4">OT19</strain>
    </source>
</reference>
<keyword evidence="2" id="KW-0812">Transmembrane</keyword>
<organism evidence="3 4">
    <name type="scientific">Croceicoccus marinus</name>
    <dbReference type="NCBI Taxonomy" id="450378"/>
    <lineage>
        <taxon>Bacteria</taxon>
        <taxon>Pseudomonadati</taxon>
        <taxon>Pseudomonadota</taxon>
        <taxon>Alphaproteobacteria</taxon>
        <taxon>Sphingomonadales</taxon>
        <taxon>Erythrobacteraceae</taxon>
        <taxon>Croceicoccus</taxon>
    </lineage>
</organism>
<sequence length="96" mass="10172">MQRHGEEVDLTTNEARGGSTPHIVRYVLLISLFLAAAAMTIAWVTGALSADQVEDNGMVTNQPVPSEAGSAVGEDQGVEGTMADGYTFEEETTEVE</sequence>
<gene>
    <name evidence="3" type="ORF">H4O24_06445</name>
</gene>
<dbReference type="RefSeq" id="WP_185885756.1">
    <property type="nucleotide sequence ID" value="NZ_CP060052.1"/>
</dbReference>
<evidence type="ECO:0000313" key="4">
    <source>
        <dbReference type="Proteomes" id="UP000515297"/>
    </source>
</evidence>
<dbReference type="AlphaFoldDB" id="A0A7G6VYI7"/>
<protein>
    <recommendedName>
        <fullName evidence="5">Transmembrane protein</fullName>
    </recommendedName>
</protein>
<accession>A0A7G6VYI7</accession>
<evidence type="ECO:0000256" key="2">
    <source>
        <dbReference type="SAM" id="Phobius"/>
    </source>
</evidence>
<evidence type="ECO:0008006" key="5">
    <source>
        <dbReference type="Google" id="ProtNLM"/>
    </source>
</evidence>
<name>A0A7G6VYI7_9SPHN</name>
<feature type="compositionally biased region" description="Acidic residues" evidence="1">
    <location>
        <begin position="87"/>
        <end position="96"/>
    </location>
</feature>
<evidence type="ECO:0000256" key="1">
    <source>
        <dbReference type="SAM" id="MobiDB-lite"/>
    </source>
</evidence>
<evidence type="ECO:0000313" key="3">
    <source>
        <dbReference type="EMBL" id="QNE06802.1"/>
    </source>
</evidence>
<feature type="transmembrane region" description="Helical" evidence="2">
    <location>
        <begin position="23"/>
        <end position="44"/>
    </location>
</feature>
<dbReference type="Proteomes" id="UP000515297">
    <property type="component" value="Chromosome"/>
</dbReference>
<dbReference type="EMBL" id="CP060052">
    <property type="protein sequence ID" value="QNE06802.1"/>
    <property type="molecule type" value="Genomic_DNA"/>
</dbReference>
<keyword evidence="2" id="KW-0472">Membrane</keyword>
<keyword evidence="2" id="KW-1133">Transmembrane helix</keyword>